<reference evidence="2 3" key="1">
    <citation type="submission" date="2022-03" db="EMBL/GenBank/DDBJ databases">
        <authorList>
            <person name="Koch H."/>
        </authorList>
    </citation>
    <scope>NUCLEOTIDE SEQUENCE [LARGE SCALE GENOMIC DNA]</scope>
    <source>
        <strain evidence="2 3">G1</strain>
    </source>
</reference>
<evidence type="ECO:0000313" key="2">
    <source>
        <dbReference type="EMBL" id="CAH2032513.1"/>
    </source>
</evidence>
<dbReference type="Proteomes" id="UP001295463">
    <property type="component" value="Chromosome"/>
</dbReference>
<dbReference type="SMART" id="SM00834">
    <property type="entry name" value="CxxC_CXXC_SSSS"/>
    <property type="match status" value="1"/>
</dbReference>
<keyword evidence="3" id="KW-1185">Reference proteome</keyword>
<dbReference type="RefSeq" id="WP_305733260.1">
    <property type="nucleotide sequence ID" value="NZ_OW150024.1"/>
</dbReference>
<accession>A0ABM9DBB5</accession>
<evidence type="ECO:0000313" key="3">
    <source>
        <dbReference type="Proteomes" id="UP001295463"/>
    </source>
</evidence>
<gene>
    <name evidence="2" type="ORF">GEAMG1_2677</name>
</gene>
<dbReference type="EMBL" id="OW150024">
    <property type="protein sequence ID" value="CAH2032513.1"/>
    <property type="molecule type" value="Genomic_DNA"/>
</dbReference>
<organism evidence="2 3">
    <name type="scientific">Trichlorobacter ammonificans</name>
    <dbReference type="NCBI Taxonomy" id="2916410"/>
    <lineage>
        <taxon>Bacteria</taxon>
        <taxon>Pseudomonadati</taxon>
        <taxon>Thermodesulfobacteriota</taxon>
        <taxon>Desulfuromonadia</taxon>
        <taxon>Geobacterales</taxon>
        <taxon>Geobacteraceae</taxon>
        <taxon>Trichlorobacter</taxon>
    </lineage>
</organism>
<dbReference type="NCBIfam" id="TIGR02605">
    <property type="entry name" value="CxxC_CxxC_SSSS"/>
    <property type="match status" value="1"/>
</dbReference>
<proteinExistence type="predicted"/>
<evidence type="ECO:0000259" key="1">
    <source>
        <dbReference type="SMART" id="SM00834"/>
    </source>
</evidence>
<dbReference type="PANTHER" id="PTHR34404:SF2">
    <property type="entry name" value="CONSERVED SERINE RICH PROTEIN"/>
    <property type="match status" value="1"/>
</dbReference>
<dbReference type="InterPro" id="IPR013429">
    <property type="entry name" value="Regulatory_FmdB_Zinc_ribbon"/>
</dbReference>
<dbReference type="Pfam" id="PF09723">
    <property type="entry name" value="Zn_ribbon_8"/>
    <property type="match status" value="1"/>
</dbReference>
<dbReference type="PANTHER" id="PTHR34404">
    <property type="entry name" value="REGULATORY PROTEIN, FMDB FAMILY"/>
    <property type="match status" value="1"/>
</dbReference>
<protein>
    <submittedName>
        <fullName evidence="2">Transcriptional regulator</fullName>
    </submittedName>
</protein>
<sequence length="78" mass="8110">MPVYEYRCTSCSNQFELRQKFSDAPASECPACGGAVEKMISQAAFSLKGDGWFNSGYCPKTEAPKPAGCAAGGCCAAG</sequence>
<name>A0ABM9DBB5_9BACT</name>
<feature type="domain" description="Putative regulatory protein FmdB zinc ribbon" evidence="1">
    <location>
        <begin position="1"/>
        <end position="41"/>
    </location>
</feature>